<name>A0A347VQ68_9HELI</name>
<comment type="caution">
    <text evidence="3">The sequence shown here is derived from an EMBL/GenBank/DDBJ whole genome shotgun (WGS) entry which is preliminary data.</text>
</comment>
<reference evidence="3 4" key="2">
    <citation type="journal article" date="2016" name="Infect. Immun.">
        <title>Helicobacter saguini, a Novel Helicobacter Isolated from Cotton-Top Tamarins with Ulcerative Colitis, Has Proinflammatory Properties and Induces Typhlocolitis and Dysplasia in Gnotobiotic IL-10-/- Mice.</title>
        <authorList>
            <person name="Shen Z."/>
            <person name="Mannion A."/>
            <person name="Whary M.T."/>
            <person name="Muthupalani S."/>
            <person name="Sheh A."/>
            <person name="Feng Y."/>
            <person name="Gong G."/>
            <person name="Vandamme P."/>
            <person name="Holcombe H.R."/>
            <person name="Paster B.J."/>
            <person name="Fox J.G."/>
        </authorList>
    </citation>
    <scope>NUCLEOTIDE SEQUENCE [LARGE SCALE GENOMIC DNA]</scope>
    <source>
        <strain evidence="3 4">MIT 97-6194</strain>
    </source>
</reference>
<accession>A0A347VQ68</accession>
<evidence type="ECO:0000313" key="2">
    <source>
        <dbReference type="EMBL" id="MWV70259.1"/>
    </source>
</evidence>
<dbReference type="AlphaFoldDB" id="A0A347VQ68"/>
<feature type="region of interest" description="Disordered" evidence="1">
    <location>
        <begin position="114"/>
        <end position="135"/>
    </location>
</feature>
<evidence type="ECO:0000313" key="3">
    <source>
        <dbReference type="EMBL" id="TLD95223.1"/>
    </source>
</evidence>
<sequence>MISISKMILIPVGVAAASIAVYVPISLALSEYKPSKVTTIIESGGDFSDTKKIIEQVQTQNELNKIKDSTKEEFIKDTLNKNIDNVVSHADFEFENKKKKGKIAANRALKENITNEEPQLKSNTKSNLDSNKVKKSTTEYRSINTHEIKF</sequence>
<reference evidence="2 5" key="4">
    <citation type="submission" date="2019-12" db="EMBL/GenBank/DDBJ databases">
        <title>Multi-Generational Helicobacter saguini Isolates.</title>
        <authorList>
            <person name="Mannion A."/>
            <person name="Shen Z."/>
            <person name="Fox J.G."/>
        </authorList>
    </citation>
    <scope>NUCLEOTIDE SEQUENCE [LARGE SCALE GENOMIC DNA]</scope>
    <source>
        <strain evidence="2">16-048</strain>
        <strain evidence="5">16-048 (F4)</strain>
    </source>
</reference>
<dbReference type="RefSeq" id="WP_034571956.1">
    <property type="nucleotide sequence ID" value="NZ_JRMP02000003.1"/>
</dbReference>
<proteinExistence type="predicted"/>
<keyword evidence="4" id="KW-1185">Reference proteome</keyword>
<dbReference type="STRING" id="1548018.LS64_07545"/>
<evidence type="ECO:0000256" key="1">
    <source>
        <dbReference type="SAM" id="MobiDB-lite"/>
    </source>
</evidence>
<gene>
    <name evidence="2" type="ORF">DCO61_09665</name>
    <name evidence="3" type="ORF">LS64_002330</name>
</gene>
<dbReference type="EMBL" id="QBIU01000002">
    <property type="protein sequence ID" value="MWV70259.1"/>
    <property type="molecule type" value="Genomic_DNA"/>
</dbReference>
<dbReference type="EMBL" id="JRMP02000003">
    <property type="protein sequence ID" value="TLD95223.1"/>
    <property type="molecule type" value="Genomic_DNA"/>
</dbReference>
<protein>
    <submittedName>
        <fullName evidence="3">Uncharacterized protein</fullName>
    </submittedName>
</protein>
<reference evidence="3 4" key="1">
    <citation type="journal article" date="2014" name="Genome Announc.">
        <title>Draft genome sequences of eight enterohepatic helicobacter species isolated from both laboratory and wild rodents.</title>
        <authorList>
            <person name="Sheh A."/>
            <person name="Shen Z."/>
            <person name="Fox J.G."/>
        </authorList>
    </citation>
    <scope>NUCLEOTIDE SEQUENCE [LARGE SCALE GENOMIC DNA]</scope>
    <source>
        <strain evidence="3 4">MIT 97-6194</strain>
    </source>
</reference>
<dbReference type="Proteomes" id="UP000029714">
    <property type="component" value="Unassembled WGS sequence"/>
</dbReference>
<reference evidence="3" key="3">
    <citation type="submission" date="2018-04" db="EMBL/GenBank/DDBJ databases">
        <authorList>
            <person name="Sheh A."/>
            <person name="Shen Z."/>
            <person name="Mannion A.J."/>
            <person name="Fox J.G."/>
        </authorList>
    </citation>
    <scope>NUCLEOTIDE SEQUENCE</scope>
    <source>
        <strain evidence="3">MIT 97-6194</strain>
    </source>
</reference>
<evidence type="ECO:0000313" key="4">
    <source>
        <dbReference type="Proteomes" id="UP000029714"/>
    </source>
</evidence>
<feature type="compositionally biased region" description="Polar residues" evidence="1">
    <location>
        <begin position="115"/>
        <end position="130"/>
    </location>
</feature>
<organism evidence="3 4">
    <name type="scientific">Helicobacter saguini</name>
    <dbReference type="NCBI Taxonomy" id="1548018"/>
    <lineage>
        <taxon>Bacteria</taxon>
        <taxon>Pseudomonadati</taxon>
        <taxon>Campylobacterota</taxon>
        <taxon>Epsilonproteobacteria</taxon>
        <taxon>Campylobacterales</taxon>
        <taxon>Helicobacteraceae</taxon>
        <taxon>Helicobacter</taxon>
    </lineage>
</organism>
<evidence type="ECO:0000313" key="5">
    <source>
        <dbReference type="Proteomes" id="UP000477070"/>
    </source>
</evidence>
<dbReference type="Proteomes" id="UP000477070">
    <property type="component" value="Unassembled WGS sequence"/>
</dbReference>